<evidence type="ECO:0000256" key="7">
    <source>
        <dbReference type="SAM" id="MobiDB-lite"/>
    </source>
</evidence>
<dbReference type="AlphaFoldDB" id="A0A9D4V3X0"/>
<dbReference type="InterPro" id="IPR036855">
    <property type="entry name" value="Znf_CCCH_sf"/>
</dbReference>
<keyword evidence="1 6" id="KW-0479">Metal-binding</keyword>
<dbReference type="SMART" id="SM00356">
    <property type="entry name" value="ZnF_C3H1"/>
    <property type="match status" value="3"/>
</dbReference>
<evidence type="ECO:0000256" key="1">
    <source>
        <dbReference type="ARBA" id="ARBA00022723"/>
    </source>
</evidence>
<dbReference type="Pfam" id="PF15663">
    <property type="entry name" value="zf-CCCH_3"/>
    <property type="match status" value="1"/>
</dbReference>
<evidence type="ECO:0000256" key="5">
    <source>
        <dbReference type="ARBA" id="ARBA00023125"/>
    </source>
</evidence>
<feature type="zinc finger region" description="C3H1-type" evidence="6">
    <location>
        <begin position="75"/>
        <end position="102"/>
    </location>
</feature>
<evidence type="ECO:0000313" key="10">
    <source>
        <dbReference type="Proteomes" id="UP000886520"/>
    </source>
</evidence>
<proteinExistence type="predicted"/>
<feature type="compositionally biased region" description="Polar residues" evidence="7">
    <location>
        <begin position="174"/>
        <end position="207"/>
    </location>
</feature>
<keyword evidence="10" id="KW-1185">Reference proteome</keyword>
<feature type="compositionally biased region" description="Acidic residues" evidence="7">
    <location>
        <begin position="740"/>
        <end position="760"/>
    </location>
</feature>
<feature type="compositionally biased region" description="Basic and acidic residues" evidence="7">
    <location>
        <begin position="395"/>
        <end position="405"/>
    </location>
</feature>
<evidence type="ECO:0000256" key="4">
    <source>
        <dbReference type="ARBA" id="ARBA00022833"/>
    </source>
</evidence>
<evidence type="ECO:0000259" key="8">
    <source>
        <dbReference type="PROSITE" id="PS50103"/>
    </source>
</evidence>
<feature type="region of interest" description="Disordered" evidence="7">
    <location>
        <begin position="588"/>
        <end position="668"/>
    </location>
</feature>
<dbReference type="GO" id="GO:0003677">
    <property type="term" value="F:DNA binding"/>
    <property type="evidence" value="ECO:0007669"/>
    <property type="project" value="UniProtKB-KW"/>
</dbReference>
<dbReference type="Gene3D" id="4.10.1000.10">
    <property type="entry name" value="Zinc finger, CCCH-type"/>
    <property type="match status" value="2"/>
</dbReference>
<evidence type="ECO:0000256" key="6">
    <source>
        <dbReference type="PROSITE-ProRule" id="PRU00723"/>
    </source>
</evidence>
<keyword evidence="5" id="KW-0238">DNA-binding</keyword>
<dbReference type="EMBL" id="JABFUD020000005">
    <property type="protein sequence ID" value="KAI5079305.1"/>
    <property type="molecule type" value="Genomic_DNA"/>
</dbReference>
<dbReference type="OrthoDB" id="5395350at2759"/>
<feature type="region of interest" description="Disordered" evidence="7">
    <location>
        <begin position="511"/>
        <end position="544"/>
    </location>
</feature>
<feature type="compositionally biased region" description="Basic and acidic residues" evidence="7">
    <location>
        <begin position="634"/>
        <end position="649"/>
    </location>
</feature>
<dbReference type="InterPro" id="IPR041686">
    <property type="entry name" value="Znf-CCCH_3"/>
</dbReference>
<feature type="zinc finger region" description="C3H1-type" evidence="6">
    <location>
        <begin position="37"/>
        <end position="63"/>
    </location>
</feature>
<dbReference type="FunFam" id="4.10.1000.10:FF:000021">
    <property type="entry name" value="Zinc finger CCCH domain-containing protein 17"/>
    <property type="match status" value="1"/>
</dbReference>
<reference evidence="9 10" key="1">
    <citation type="submission" date="2021-01" db="EMBL/GenBank/DDBJ databases">
        <title>Adiantum capillus-veneris genome.</title>
        <authorList>
            <person name="Fang Y."/>
            <person name="Liao Q."/>
        </authorList>
    </citation>
    <scope>NUCLEOTIDE SEQUENCE [LARGE SCALE GENOMIC DNA]</scope>
    <source>
        <strain evidence="9">H3</strain>
        <tissue evidence="9">Leaf</tissue>
    </source>
</reference>
<accession>A0A9D4V3X0</accession>
<dbReference type="PANTHER" id="PTHR15725:SF0">
    <property type="entry name" value="ZINC FINGER CCCH DOMAIN-CONTAINING PROTEIN 32-LIKE"/>
    <property type="match status" value="1"/>
</dbReference>
<gene>
    <name evidence="9" type="ORF">GOP47_0004784</name>
</gene>
<dbReference type="Pfam" id="PF00642">
    <property type="entry name" value="zf-CCCH"/>
    <property type="match status" value="1"/>
</dbReference>
<name>A0A9D4V3X0_ADICA</name>
<keyword evidence="2" id="KW-0677">Repeat</keyword>
<evidence type="ECO:0000256" key="3">
    <source>
        <dbReference type="ARBA" id="ARBA00022771"/>
    </source>
</evidence>
<feature type="region of interest" description="Disordered" evidence="7">
    <location>
        <begin position="170"/>
        <end position="250"/>
    </location>
</feature>
<feature type="compositionally biased region" description="Basic and acidic residues" evidence="7">
    <location>
        <begin position="530"/>
        <end position="544"/>
    </location>
</feature>
<keyword evidence="3 6" id="KW-0863">Zinc-finger</keyword>
<feature type="domain" description="C3H1-type" evidence="8">
    <location>
        <begin position="37"/>
        <end position="63"/>
    </location>
</feature>
<dbReference type="PROSITE" id="PS50103">
    <property type="entry name" value="ZF_C3H1"/>
    <property type="match status" value="3"/>
</dbReference>
<comment type="caution">
    <text evidence="9">The sequence shown here is derived from an EMBL/GenBank/DDBJ whole genome shotgun (WGS) entry which is preliminary data.</text>
</comment>
<dbReference type="GO" id="GO:0003729">
    <property type="term" value="F:mRNA binding"/>
    <property type="evidence" value="ECO:0007669"/>
    <property type="project" value="TreeGrafter"/>
</dbReference>
<feature type="compositionally biased region" description="Basic and acidic residues" evidence="7">
    <location>
        <begin position="596"/>
        <end position="621"/>
    </location>
</feature>
<feature type="region of interest" description="Disordered" evidence="7">
    <location>
        <begin position="107"/>
        <end position="136"/>
    </location>
</feature>
<feature type="domain" description="C3H1-type" evidence="8">
    <location>
        <begin position="6"/>
        <end position="35"/>
    </location>
</feature>
<keyword evidence="4 6" id="KW-0862">Zinc</keyword>
<dbReference type="InterPro" id="IPR000571">
    <property type="entry name" value="Znf_CCCH"/>
</dbReference>
<feature type="region of interest" description="Disordered" evidence="7">
    <location>
        <begin position="365"/>
        <end position="475"/>
    </location>
</feature>
<dbReference type="GO" id="GO:0008270">
    <property type="term" value="F:zinc ion binding"/>
    <property type="evidence" value="ECO:0007669"/>
    <property type="project" value="UniProtKB-KW"/>
</dbReference>
<feature type="compositionally biased region" description="Basic and acidic residues" evidence="7">
    <location>
        <begin position="723"/>
        <end position="739"/>
    </location>
</feature>
<dbReference type="PANTHER" id="PTHR15725">
    <property type="entry name" value="ZN-FINGER, C-X8-C-X5-C-X3-H TYPE-CONTAINING"/>
    <property type="match status" value="1"/>
</dbReference>
<evidence type="ECO:0000256" key="2">
    <source>
        <dbReference type="ARBA" id="ARBA00022737"/>
    </source>
</evidence>
<dbReference type="Proteomes" id="UP000886520">
    <property type="component" value="Chromosome 5"/>
</dbReference>
<feature type="domain" description="C3H1-type" evidence="8">
    <location>
        <begin position="75"/>
        <end position="102"/>
    </location>
</feature>
<protein>
    <recommendedName>
        <fullName evidence="8">C3H1-type domain-containing protein</fullName>
    </recommendedName>
</protein>
<evidence type="ECO:0000313" key="9">
    <source>
        <dbReference type="EMBL" id="KAI5079305.1"/>
    </source>
</evidence>
<feature type="zinc finger region" description="C3H1-type" evidence="6">
    <location>
        <begin position="6"/>
        <end position="35"/>
    </location>
</feature>
<feature type="region of interest" description="Disordered" evidence="7">
    <location>
        <begin position="721"/>
        <end position="760"/>
    </location>
</feature>
<feature type="compositionally biased region" description="Basic residues" evidence="7">
    <location>
        <begin position="406"/>
        <end position="419"/>
    </location>
</feature>
<dbReference type="SUPFAM" id="SSF90229">
    <property type="entry name" value="CCCH zinc finger"/>
    <property type="match status" value="1"/>
</dbReference>
<organism evidence="9 10">
    <name type="scientific">Adiantum capillus-veneris</name>
    <name type="common">Maidenhair fern</name>
    <dbReference type="NCBI Taxonomy" id="13818"/>
    <lineage>
        <taxon>Eukaryota</taxon>
        <taxon>Viridiplantae</taxon>
        <taxon>Streptophyta</taxon>
        <taxon>Embryophyta</taxon>
        <taxon>Tracheophyta</taxon>
        <taxon>Polypodiopsida</taxon>
        <taxon>Polypodiidae</taxon>
        <taxon>Polypodiales</taxon>
        <taxon>Pteridineae</taxon>
        <taxon>Pteridaceae</taxon>
        <taxon>Vittarioideae</taxon>
        <taxon>Adiantum</taxon>
    </lineage>
</organism>
<feature type="compositionally biased region" description="Basic and acidic residues" evidence="7">
    <location>
        <begin position="365"/>
        <end position="374"/>
    </location>
</feature>
<sequence length="773" mass="86202">MNEEVQKKNTDCVYFLASPLTCKKGNDCEFRHSESARNNPRDCWYWLSGSCLNANCAFRHPPLEAIPEGELAAGGKPRVPCYYFMQGYCAKGDKCIFMHGLPTASEVSQKVSKPNVTKSEVPDNQTSANKGNGSATSKASFEFYDAPSEAPLQKSNQVIKDVDLHVTQRLPEGSDSSAPARSRLPQSNISDRSKQVSVTNGRLNQVHSSDDKFLHQEAQTEEEPICDFQPGDDGLGQDPSGDDQMHEGTESEEMWEESSFDVLVDDGGTDQLIYADDLDYLNQYDALVDQLTRGADGFVDFDYDHAGAYGQYYDAAEYELATYDAYEQQLVYEQLGSFDPEDGMQPVVAFKNRQGKDMLPRVRRDVSFDGEGRPQRVNVGSNDLRNHIVKRRRAEKNQKYGDDHNRRRHQGNGSQHNRRHQDGHFKQQEGPARRHLSPKSGSRLNRPYPGRGEPPGIRQFHGRFVEPSGTKRPFRDLASDHEEIGAERGSGKKFRGMNDTFRAKLRKERGRPAVTGVDEALGSRAHQQSKKMESRKEDASFARPKSLAEIKAEKLKATQAGCSAGQHDHCGERNGVVEELPENLASQMRSKIPHRSYKEPPFKELGKPAKPAMHTESDFEGPKPLSVILRQKRRGESEGEARDQRHEKALGTGVGSKPAPFIASSRDASVPAHYSSADSLGVCDHNDGYATHSVDHGSRGYGERKSLMHGAQDLATFSTNLRGHQEADMNRSRLDRELDPVFDTEDGVDVGEDVDFEDEDEDDFAKKLGGFLS</sequence>